<comment type="caution">
    <text evidence="2">The sequence shown here is derived from an EMBL/GenBank/DDBJ whole genome shotgun (WGS) entry which is preliminary data.</text>
</comment>
<dbReference type="PANTHER" id="PTHR33876:SF4">
    <property type="entry name" value="CHLOROPLAST PROTEIN FOR GROWTH AND FERTILITY 2"/>
    <property type="match status" value="1"/>
</dbReference>
<feature type="transmembrane region" description="Helical" evidence="1">
    <location>
        <begin position="132"/>
        <end position="153"/>
    </location>
</feature>
<dbReference type="RefSeq" id="WP_139011912.1">
    <property type="nucleotide sequence ID" value="NZ_VBSN01000029.1"/>
</dbReference>
<feature type="transmembrane region" description="Helical" evidence="1">
    <location>
        <begin position="75"/>
        <end position="93"/>
    </location>
</feature>
<keyword evidence="1" id="KW-0472">Membrane</keyword>
<keyword evidence="1" id="KW-0812">Transmembrane</keyword>
<accession>A0A5M8QX07</accession>
<evidence type="ECO:0000313" key="2">
    <source>
        <dbReference type="EMBL" id="KAA6439878.1"/>
    </source>
</evidence>
<dbReference type="OrthoDB" id="9811044at2"/>
<evidence type="ECO:0000256" key="1">
    <source>
        <dbReference type="SAM" id="Phobius"/>
    </source>
</evidence>
<dbReference type="Proteomes" id="UP000323994">
    <property type="component" value="Unassembled WGS sequence"/>
</dbReference>
<dbReference type="AlphaFoldDB" id="A0A5M8QX07"/>
<feature type="transmembrane region" description="Helical" evidence="1">
    <location>
        <begin position="44"/>
        <end position="63"/>
    </location>
</feature>
<feature type="transmembrane region" description="Helical" evidence="1">
    <location>
        <begin position="197"/>
        <end position="219"/>
    </location>
</feature>
<protein>
    <submittedName>
        <fullName evidence="2">Urease accessory protein</fullName>
    </submittedName>
</protein>
<reference evidence="2 3" key="1">
    <citation type="submission" date="2019-05" db="EMBL/GenBank/DDBJ databases">
        <authorList>
            <person name="Qu J.-H."/>
        </authorList>
    </citation>
    <scope>NUCLEOTIDE SEQUENCE [LARGE SCALE GENOMIC DNA]</scope>
    <source>
        <strain evidence="2 3">NS28</strain>
    </source>
</reference>
<evidence type="ECO:0000313" key="3">
    <source>
        <dbReference type="Proteomes" id="UP000323994"/>
    </source>
</evidence>
<dbReference type="InterPro" id="IPR052776">
    <property type="entry name" value="Chloro_ReproSupport/MetalTrans"/>
</dbReference>
<dbReference type="EMBL" id="VBSN01000029">
    <property type="protein sequence ID" value="KAA6439878.1"/>
    <property type="molecule type" value="Genomic_DNA"/>
</dbReference>
<organism evidence="2 3">
    <name type="scientific">Dyadobacter flavalbus</name>
    <dbReference type="NCBI Taxonomy" id="2579942"/>
    <lineage>
        <taxon>Bacteria</taxon>
        <taxon>Pseudomonadati</taxon>
        <taxon>Bacteroidota</taxon>
        <taxon>Cytophagia</taxon>
        <taxon>Cytophagales</taxon>
        <taxon>Spirosomataceae</taxon>
        <taxon>Dyadobacter</taxon>
    </lineage>
</organism>
<gene>
    <name evidence="2" type="ORF">FEM33_09905</name>
</gene>
<keyword evidence="1" id="KW-1133">Transmembrane helix</keyword>
<sequence length="223" mass="24025">MDNIHLLVILYAGVAHALEADHILAVSNIVSRRKAVLPALKDGIFWGLGHTSTIVLIGVIVLVFKTSISENTFSYFEAGVGLMMVIVAVMRLTKFYSERQLTYSGQIMHGADGPGTEVFLSSGIEDRNLHKVSYGIGLIHGLAGSGALVMLAVTQFNEVNAGMLYLLLYGLGSVAGMALVSGLFSIPFSRRLVNSPILRTILVIISSGICIFYGAYVVYENLK</sequence>
<feature type="transmembrane region" description="Helical" evidence="1">
    <location>
        <begin position="165"/>
        <end position="185"/>
    </location>
</feature>
<proteinExistence type="predicted"/>
<name>A0A5M8QX07_9BACT</name>
<keyword evidence="3" id="KW-1185">Reference proteome</keyword>
<dbReference type="PANTHER" id="PTHR33876">
    <property type="entry name" value="UNNAMED PRODUCT"/>
    <property type="match status" value="1"/>
</dbReference>